<feature type="domain" description="Rhamnogalacturonan lyase" evidence="12">
    <location>
        <begin position="373"/>
        <end position="538"/>
    </location>
</feature>
<protein>
    <recommendedName>
        <fullName evidence="4">rhamnogalacturonan endolyase</fullName>
        <ecNumber evidence="4">4.2.2.23</ecNumber>
    </recommendedName>
</protein>
<dbReference type="PANTHER" id="PTHR36574">
    <property type="entry name" value="RHAMNOGALACTURONATE LYASE-RELATED"/>
    <property type="match status" value="1"/>
</dbReference>
<dbReference type="InterPro" id="IPR014718">
    <property type="entry name" value="GH-type_carb-bd"/>
</dbReference>
<comment type="similarity">
    <text evidence="3">Belongs to the polysaccharide lyase 4 family.</text>
</comment>
<dbReference type="Pfam" id="PF14683">
    <property type="entry name" value="CBM-like"/>
    <property type="match status" value="1"/>
</dbReference>
<keyword evidence="9" id="KW-0961">Cell wall biogenesis/degradation</keyword>
<keyword evidence="15" id="KW-1185">Reference proteome</keyword>
<keyword evidence="6 10" id="KW-0732">Signal</keyword>
<dbReference type="InterPro" id="IPR011013">
    <property type="entry name" value="Gal_mutarotase_sf_dom"/>
</dbReference>
<dbReference type="InterPro" id="IPR029411">
    <property type="entry name" value="RG-lyase_III"/>
</dbReference>
<feature type="domain" description="Rhamnogalacturonase B N-terminal" evidence="11">
    <location>
        <begin position="35"/>
        <end position="278"/>
    </location>
</feature>
<dbReference type="Pfam" id="PF14686">
    <property type="entry name" value="fn3_3"/>
    <property type="match status" value="1"/>
</dbReference>
<evidence type="ECO:0000259" key="11">
    <source>
        <dbReference type="Pfam" id="PF09284"/>
    </source>
</evidence>
<dbReference type="RefSeq" id="WP_225252409.1">
    <property type="nucleotide sequence ID" value="NZ_JAIWIU010000319.1"/>
</dbReference>
<dbReference type="Pfam" id="PF09284">
    <property type="entry name" value="RhgB_N"/>
    <property type="match status" value="1"/>
</dbReference>
<name>A0ABS7YU36_9VIBR</name>
<keyword evidence="5" id="KW-0964">Secreted</keyword>
<dbReference type="CDD" id="cd10320">
    <property type="entry name" value="RGL4_N"/>
    <property type="match status" value="1"/>
</dbReference>
<keyword evidence="7" id="KW-1015">Disulfide bond</keyword>
<accession>A0ABS7YU36</accession>
<dbReference type="PANTHER" id="PTHR36574:SF1">
    <property type="entry name" value="RHAMNOGALACTURONATE LYASE-RELATED"/>
    <property type="match status" value="1"/>
</dbReference>
<comment type="subcellular location">
    <subcellularLocation>
        <location evidence="2">Secreted</location>
    </subcellularLocation>
</comment>
<evidence type="ECO:0000256" key="1">
    <source>
        <dbReference type="ARBA" id="ARBA00001324"/>
    </source>
</evidence>
<feature type="chain" id="PRO_5047291989" description="rhamnogalacturonan endolyase" evidence="10">
    <location>
        <begin position="28"/>
        <end position="539"/>
    </location>
</feature>
<evidence type="ECO:0000256" key="6">
    <source>
        <dbReference type="ARBA" id="ARBA00022729"/>
    </source>
</evidence>
<sequence length="539" mass="59873">MQKTQPQQHPMSLFIKTILTVSLSSTAALSHALTLTEDNDLYKIDTGNKLVYYVNANCNITSILYDGIERQIISNKRRSHINSGLSNVSASSQLNETNTISKITCKTDKLTHYLISKDGEDNIYMATYLMEEPSVGELRWITRIDADNFTNFQAPSYNAGSIGKTESSDVFSHADGTTTSKYYGNDRAMDLTVKGETGDGFGAFMYYGNRESSSGGPFYRDIQFQSAEVYNYMNSGHAQTEDRRLDVLYGPYVLMFNDGSVTPDAPDTSFFADLDIEGYATTAERDYVSGTATNFNADFPVVVGWSNDTAQYWTTADAETGKYTSPAMKPGTYTETLYRGELEVGTTEVTVSAGNTTSDVEVNDTFTDHDDAIFRIGEWDGTPKGFRNYDNLTIMHPSDSRMDSWEQTNFVVGDSADSDFPAYQWRKINNGILIHYTLEADQVVKHHLRIGITAAYSGARPQITLNDSWTSKYPSPSTQPKSRVMTIGTWRGNNKQFTYTIPASAQQEGDNTIEIDLVSGNSGDNYLSPGVSYDAIELY</sequence>
<feature type="signal peptide" evidence="10">
    <location>
        <begin position="1"/>
        <end position="27"/>
    </location>
</feature>
<comment type="catalytic activity">
    <reaction evidence="1">
        <text>Endotype eliminative cleavage of L-alpha-rhamnopyranosyl-(1-&gt;4)-alpha-D-galactopyranosyluronic acid bonds of rhamnogalacturonan I domains in ramified hairy regions of pectin leaving L-rhamnopyranose at the reducing end and 4-deoxy-4,5-unsaturated D-galactopyranosyluronic acid at the non-reducing end.</text>
        <dbReference type="EC" id="4.2.2.23"/>
    </reaction>
</comment>
<organism evidence="14 15">
    <name type="scientific">Vibrio tritonius</name>
    <dbReference type="NCBI Taxonomy" id="1435069"/>
    <lineage>
        <taxon>Bacteria</taxon>
        <taxon>Pseudomonadati</taxon>
        <taxon>Pseudomonadota</taxon>
        <taxon>Gammaproteobacteria</taxon>
        <taxon>Vibrionales</taxon>
        <taxon>Vibrionaceae</taxon>
        <taxon>Vibrio</taxon>
    </lineage>
</organism>
<dbReference type="Proteomes" id="UP001199044">
    <property type="component" value="Unassembled WGS sequence"/>
</dbReference>
<evidence type="ECO:0000313" key="15">
    <source>
        <dbReference type="Proteomes" id="UP001199044"/>
    </source>
</evidence>
<evidence type="ECO:0000259" key="12">
    <source>
        <dbReference type="Pfam" id="PF14683"/>
    </source>
</evidence>
<dbReference type="Gene3D" id="2.70.98.10">
    <property type="match status" value="1"/>
</dbReference>
<dbReference type="InterPro" id="IPR016590">
    <property type="entry name" value="Rhamnogalacturonase_B"/>
</dbReference>
<dbReference type="InterPro" id="IPR013784">
    <property type="entry name" value="Carb-bd-like_fold"/>
</dbReference>
<dbReference type="InterPro" id="IPR029413">
    <property type="entry name" value="RG-lyase_II"/>
</dbReference>
<evidence type="ECO:0000256" key="5">
    <source>
        <dbReference type="ARBA" id="ARBA00022525"/>
    </source>
</evidence>
<comment type="caution">
    <text evidence="14">The sequence shown here is derived from an EMBL/GenBank/DDBJ whole genome shotgun (WGS) entry which is preliminary data.</text>
</comment>
<dbReference type="EC" id="4.2.2.23" evidence="4"/>
<evidence type="ECO:0000256" key="10">
    <source>
        <dbReference type="SAM" id="SignalP"/>
    </source>
</evidence>
<dbReference type="SUPFAM" id="SSF49785">
    <property type="entry name" value="Galactose-binding domain-like"/>
    <property type="match status" value="1"/>
</dbReference>
<dbReference type="SUPFAM" id="SSF49452">
    <property type="entry name" value="Starch-binding domain-like"/>
    <property type="match status" value="1"/>
</dbReference>
<dbReference type="Gene3D" id="2.60.120.260">
    <property type="entry name" value="Galactose-binding domain-like"/>
    <property type="match status" value="1"/>
</dbReference>
<evidence type="ECO:0000256" key="8">
    <source>
        <dbReference type="ARBA" id="ARBA00023239"/>
    </source>
</evidence>
<feature type="domain" description="Rhamnogalacturonan lyase" evidence="13">
    <location>
        <begin position="285"/>
        <end position="358"/>
    </location>
</feature>
<dbReference type="EMBL" id="JAIWIU010000319">
    <property type="protein sequence ID" value="MCA2019201.1"/>
    <property type="molecule type" value="Genomic_DNA"/>
</dbReference>
<gene>
    <name evidence="14" type="ORF">LDJ79_24105</name>
</gene>
<evidence type="ECO:0000256" key="7">
    <source>
        <dbReference type="ARBA" id="ARBA00023157"/>
    </source>
</evidence>
<evidence type="ECO:0000256" key="2">
    <source>
        <dbReference type="ARBA" id="ARBA00004613"/>
    </source>
</evidence>
<dbReference type="InterPro" id="IPR015364">
    <property type="entry name" value="RhgB_N"/>
</dbReference>
<dbReference type="Gene3D" id="2.60.40.1120">
    <property type="entry name" value="Carboxypeptidase-like, regulatory domain"/>
    <property type="match status" value="1"/>
</dbReference>
<evidence type="ECO:0000313" key="14">
    <source>
        <dbReference type="EMBL" id="MCA2019201.1"/>
    </source>
</evidence>
<dbReference type="InterPro" id="IPR008979">
    <property type="entry name" value="Galactose-bd-like_sf"/>
</dbReference>
<proteinExistence type="inferred from homology"/>
<reference evidence="15" key="1">
    <citation type="submission" date="2023-07" db="EMBL/GenBank/DDBJ databases">
        <title>Molecular identification of indigenous halophilic bacteria isolated from red sea cost, biodegradation of synthetic dyes and assessment of degraded metabolite toxicity.</title>
        <authorList>
            <person name="Chaieb K."/>
            <person name="Altayb H.N."/>
        </authorList>
    </citation>
    <scope>NUCLEOTIDE SEQUENCE [LARGE SCALE GENOMIC DNA]</scope>
    <source>
        <strain evidence="15">K20</strain>
    </source>
</reference>
<evidence type="ECO:0000256" key="9">
    <source>
        <dbReference type="ARBA" id="ARBA00023316"/>
    </source>
</evidence>
<dbReference type="SUPFAM" id="SSF74650">
    <property type="entry name" value="Galactose mutarotase-like"/>
    <property type="match status" value="1"/>
</dbReference>
<keyword evidence="8" id="KW-0456">Lyase</keyword>
<evidence type="ECO:0000256" key="4">
    <source>
        <dbReference type="ARBA" id="ARBA00012437"/>
    </source>
</evidence>
<dbReference type="CDD" id="cd10317">
    <property type="entry name" value="RGL4_C"/>
    <property type="match status" value="1"/>
</dbReference>
<evidence type="ECO:0000256" key="3">
    <source>
        <dbReference type="ARBA" id="ARBA00010418"/>
    </source>
</evidence>
<evidence type="ECO:0000259" key="13">
    <source>
        <dbReference type="Pfam" id="PF14686"/>
    </source>
</evidence>